<protein>
    <recommendedName>
        <fullName evidence="2">18 kDa Sin3-associated polypeptide</fullName>
    </recommendedName>
</protein>
<dbReference type="Pfam" id="PF06487">
    <property type="entry name" value="SAP18"/>
    <property type="match status" value="1"/>
</dbReference>
<comment type="caution">
    <text evidence="4">The sequence shown here is derived from an EMBL/GenBank/DDBJ whole genome shotgun (WGS) entry which is preliminary data.</text>
</comment>
<feature type="region of interest" description="Disordered" evidence="3">
    <location>
        <begin position="140"/>
        <end position="183"/>
    </location>
</feature>
<organism evidence="4 5">
    <name type="scientific">Rotaria socialis</name>
    <dbReference type="NCBI Taxonomy" id="392032"/>
    <lineage>
        <taxon>Eukaryota</taxon>
        <taxon>Metazoa</taxon>
        <taxon>Spiralia</taxon>
        <taxon>Gnathifera</taxon>
        <taxon>Rotifera</taxon>
        <taxon>Eurotatoria</taxon>
        <taxon>Bdelloidea</taxon>
        <taxon>Philodinida</taxon>
        <taxon>Philodinidae</taxon>
        <taxon>Rotaria</taxon>
    </lineage>
</organism>
<dbReference type="Gene3D" id="3.10.20.550">
    <property type="entry name" value="ASAP complex, SAP18 subunit"/>
    <property type="match status" value="1"/>
</dbReference>
<dbReference type="EMBL" id="CAJNYT010005279">
    <property type="protein sequence ID" value="CAF3725894.1"/>
    <property type="molecule type" value="Genomic_DNA"/>
</dbReference>
<reference evidence="4" key="1">
    <citation type="submission" date="2021-02" db="EMBL/GenBank/DDBJ databases">
        <authorList>
            <person name="Nowell W R."/>
        </authorList>
    </citation>
    <scope>NUCLEOTIDE SEQUENCE</scope>
</reference>
<dbReference type="PANTHER" id="PTHR13082:SF0">
    <property type="entry name" value="HISTONE DEACETYLASE COMPLEX SUBUNIT SAP18"/>
    <property type="match status" value="1"/>
</dbReference>
<proteinExistence type="inferred from homology"/>
<dbReference type="InterPro" id="IPR042534">
    <property type="entry name" value="SAP18_sf"/>
</dbReference>
<evidence type="ECO:0000313" key="5">
    <source>
        <dbReference type="Proteomes" id="UP000663872"/>
    </source>
</evidence>
<dbReference type="GO" id="GO:0005634">
    <property type="term" value="C:nucleus"/>
    <property type="evidence" value="ECO:0007669"/>
    <property type="project" value="TreeGrafter"/>
</dbReference>
<dbReference type="PANTHER" id="PTHR13082">
    <property type="entry name" value="SAP18"/>
    <property type="match status" value="1"/>
</dbReference>
<evidence type="ECO:0000313" key="4">
    <source>
        <dbReference type="EMBL" id="CAF3725894.1"/>
    </source>
</evidence>
<evidence type="ECO:0000256" key="3">
    <source>
        <dbReference type="SAM" id="MobiDB-lite"/>
    </source>
</evidence>
<dbReference type="InterPro" id="IPR010516">
    <property type="entry name" value="SAP18"/>
</dbReference>
<dbReference type="Proteomes" id="UP000663872">
    <property type="component" value="Unassembled WGS sequence"/>
</dbReference>
<evidence type="ECO:0000256" key="1">
    <source>
        <dbReference type="ARBA" id="ARBA00009143"/>
    </source>
</evidence>
<accession>A0A818WJQ2</accession>
<dbReference type="AlphaFoldDB" id="A0A818WJQ2"/>
<name>A0A818WJQ2_9BILA</name>
<comment type="similarity">
    <text evidence="1">Belongs to the SAP18 family.</text>
</comment>
<sequence>MRIVIQREIEQGHTPENEVQIYTWMNATLGELTQLIKEVNPDTRRIEKTENGQLRSDDQMQLAHKRFRIADSLDVAIRAPRGMGWDAKNHPMGRLKYQMFFKVSNFFDYHRSIASHGTYGMGWDCPIPRGALVAILQKRQEQAVSNPRRDRLPQQSSEDNNKRRSGPANEKNGGGLVRSAQKK</sequence>
<evidence type="ECO:0000256" key="2">
    <source>
        <dbReference type="ARBA" id="ARBA00030511"/>
    </source>
</evidence>
<gene>
    <name evidence="4" type="ORF">GRG538_LOCUS29950</name>
</gene>
<dbReference type="GO" id="GO:0003714">
    <property type="term" value="F:transcription corepressor activity"/>
    <property type="evidence" value="ECO:0007669"/>
    <property type="project" value="TreeGrafter"/>
</dbReference>